<comment type="caution">
    <text evidence="1">The sequence shown here is derived from an EMBL/GenBank/DDBJ whole genome shotgun (WGS) entry which is preliminary data.</text>
</comment>
<proteinExistence type="predicted"/>
<sequence length="168" mass="20409">NKTSTQVHEKLQSFVKKFSKENKEETGKETSKWSYFYLINKIFGNCENVCPEFLINSTEKYRKKRKLNDDYLSYLKSVTAISKSKKILAESKKKWNNKCIKIEHKRLKLDKEKFEAQIKVEYEKIELEKYKENKRIELEKFKIELETKTNFELKLKKMKFKLKEMELK</sequence>
<dbReference type="Proteomes" id="UP000789366">
    <property type="component" value="Unassembled WGS sequence"/>
</dbReference>
<gene>
    <name evidence="1" type="ORF">SPELUC_LOCUS15986</name>
</gene>
<keyword evidence="2" id="KW-1185">Reference proteome</keyword>
<evidence type="ECO:0000313" key="2">
    <source>
        <dbReference type="Proteomes" id="UP000789366"/>
    </source>
</evidence>
<accession>A0ACA9R2L5</accession>
<feature type="non-terminal residue" evidence="1">
    <location>
        <position position="168"/>
    </location>
</feature>
<evidence type="ECO:0000313" key="1">
    <source>
        <dbReference type="EMBL" id="CAG8774465.1"/>
    </source>
</evidence>
<dbReference type="EMBL" id="CAJVPW010056135">
    <property type="protein sequence ID" value="CAG8774465.1"/>
    <property type="molecule type" value="Genomic_DNA"/>
</dbReference>
<reference evidence="1" key="1">
    <citation type="submission" date="2021-06" db="EMBL/GenBank/DDBJ databases">
        <authorList>
            <person name="Kallberg Y."/>
            <person name="Tangrot J."/>
            <person name="Rosling A."/>
        </authorList>
    </citation>
    <scope>NUCLEOTIDE SEQUENCE</scope>
    <source>
        <strain evidence="1">28 12/20/2015</strain>
    </source>
</reference>
<protein>
    <submittedName>
        <fullName evidence="1">4434_t:CDS:1</fullName>
    </submittedName>
</protein>
<feature type="non-terminal residue" evidence="1">
    <location>
        <position position="1"/>
    </location>
</feature>
<name>A0ACA9R2L5_9GLOM</name>
<organism evidence="1 2">
    <name type="scientific">Cetraspora pellucida</name>
    <dbReference type="NCBI Taxonomy" id="1433469"/>
    <lineage>
        <taxon>Eukaryota</taxon>
        <taxon>Fungi</taxon>
        <taxon>Fungi incertae sedis</taxon>
        <taxon>Mucoromycota</taxon>
        <taxon>Glomeromycotina</taxon>
        <taxon>Glomeromycetes</taxon>
        <taxon>Diversisporales</taxon>
        <taxon>Gigasporaceae</taxon>
        <taxon>Cetraspora</taxon>
    </lineage>
</organism>